<feature type="domain" description="LD-carboxypeptidase N-terminal" evidence="6">
    <location>
        <begin position="7"/>
        <end position="113"/>
    </location>
</feature>
<dbReference type="Gene3D" id="3.40.50.10740">
    <property type="entry name" value="Class I glutamine amidotransferase-like"/>
    <property type="match status" value="1"/>
</dbReference>
<dbReference type="InterPro" id="IPR003507">
    <property type="entry name" value="S66_fam"/>
</dbReference>
<dbReference type="Pfam" id="PF02016">
    <property type="entry name" value="Peptidase_S66"/>
    <property type="match status" value="1"/>
</dbReference>
<evidence type="ECO:0000256" key="1">
    <source>
        <dbReference type="ARBA" id="ARBA00010233"/>
    </source>
</evidence>
<evidence type="ECO:0000256" key="3">
    <source>
        <dbReference type="ARBA" id="ARBA00022670"/>
    </source>
</evidence>
<keyword evidence="5" id="KW-0720">Serine protease</keyword>
<evidence type="ECO:0000256" key="4">
    <source>
        <dbReference type="ARBA" id="ARBA00022801"/>
    </source>
</evidence>
<dbReference type="InterPro" id="IPR027478">
    <property type="entry name" value="LdcA_N"/>
</dbReference>
<dbReference type="InterPro" id="IPR027461">
    <property type="entry name" value="Carboxypeptidase_A_C_sf"/>
</dbReference>
<reference evidence="9" key="1">
    <citation type="journal article" date="2019" name="Int. J. Syst. Evol. Microbiol.">
        <title>The Global Catalogue of Microorganisms (GCM) 10K type strain sequencing project: providing services to taxonomists for standard genome sequencing and annotation.</title>
        <authorList>
            <consortium name="The Broad Institute Genomics Platform"/>
            <consortium name="The Broad Institute Genome Sequencing Center for Infectious Disease"/>
            <person name="Wu L."/>
            <person name="Ma J."/>
        </authorList>
    </citation>
    <scope>NUCLEOTIDE SEQUENCE [LARGE SCALE GENOMIC DNA]</scope>
    <source>
        <strain evidence="9">KCTC 33575</strain>
    </source>
</reference>
<keyword evidence="4" id="KW-0378">Hydrolase</keyword>
<comment type="similarity">
    <text evidence="1">Belongs to the peptidase S66 family.</text>
</comment>
<dbReference type="RefSeq" id="WP_377771606.1">
    <property type="nucleotide sequence ID" value="NZ_JBHUOQ010000001.1"/>
</dbReference>
<dbReference type="SUPFAM" id="SSF52317">
    <property type="entry name" value="Class I glutamine amidotransferase-like"/>
    <property type="match status" value="1"/>
</dbReference>
<gene>
    <name evidence="8" type="ORF">ACFSX4_03555</name>
</gene>
<dbReference type="PANTHER" id="PTHR30237">
    <property type="entry name" value="MURAMOYLTETRAPEPTIDE CARBOXYPEPTIDASE"/>
    <property type="match status" value="1"/>
</dbReference>
<evidence type="ECO:0000256" key="2">
    <source>
        <dbReference type="ARBA" id="ARBA00022645"/>
    </source>
</evidence>
<evidence type="ECO:0000256" key="5">
    <source>
        <dbReference type="ARBA" id="ARBA00022825"/>
    </source>
</evidence>
<dbReference type="InterPro" id="IPR040449">
    <property type="entry name" value="Peptidase_S66_N"/>
</dbReference>
<dbReference type="EMBL" id="JBHUOQ010000001">
    <property type="protein sequence ID" value="MFD2829530.1"/>
    <property type="molecule type" value="Genomic_DNA"/>
</dbReference>
<dbReference type="SUPFAM" id="SSF141986">
    <property type="entry name" value="LD-carboxypeptidase A C-terminal domain-like"/>
    <property type="match status" value="1"/>
</dbReference>
<organism evidence="8 9">
    <name type="scientific">Corticicoccus populi</name>
    <dbReference type="NCBI Taxonomy" id="1812821"/>
    <lineage>
        <taxon>Bacteria</taxon>
        <taxon>Bacillati</taxon>
        <taxon>Bacillota</taxon>
        <taxon>Bacilli</taxon>
        <taxon>Bacillales</taxon>
        <taxon>Staphylococcaceae</taxon>
        <taxon>Corticicoccus</taxon>
    </lineage>
</organism>
<feature type="domain" description="LD-carboxypeptidase C-terminal" evidence="7">
    <location>
        <begin position="163"/>
        <end position="273"/>
    </location>
</feature>
<keyword evidence="9" id="KW-1185">Reference proteome</keyword>
<evidence type="ECO:0000259" key="7">
    <source>
        <dbReference type="Pfam" id="PF17676"/>
    </source>
</evidence>
<keyword evidence="2" id="KW-0121">Carboxypeptidase</keyword>
<evidence type="ECO:0000259" key="6">
    <source>
        <dbReference type="Pfam" id="PF02016"/>
    </source>
</evidence>
<evidence type="ECO:0000313" key="8">
    <source>
        <dbReference type="EMBL" id="MFD2829530.1"/>
    </source>
</evidence>
<accession>A0ABW5WSY1</accession>
<dbReference type="InterPro" id="IPR040921">
    <property type="entry name" value="Peptidase_S66C"/>
</dbReference>
<keyword evidence="3" id="KW-0645">Protease</keyword>
<comment type="caution">
    <text evidence="8">The sequence shown here is derived from an EMBL/GenBank/DDBJ whole genome shotgun (WGS) entry which is preliminary data.</text>
</comment>
<name>A0ABW5WSY1_9STAP</name>
<dbReference type="Pfam" id="PF17676">
    <property type="entry name" value="Peptidase_S66C"/>
    <property type="match status" value="1"/>
</dbReference>
<dbReference type="InterPro" id="IPR029062">
    <property type="entry name" value="Class_I_gatase-like"/>
</dbReference>
<dbReference type="Proteomes" id="UP001597519">
    <property type="component" value="Unassembled WGS sequence"/>
</dbReference>
<dbReference type="Gene3D" id="3.50.30.60">
    <property type="entry name" value="LD-carboxypeptidase A C-terminal domain-like"/>
    <property type="match status" value="1"/>
</dbReference>
<dbReference type="PANTHER" id="PTHR30237:SF2">
    <property type="entry name" value="MUREIN TETRAPEPTIDE CARBOXYPEPTIDASE"/>
    <property type="match status" value="1"/>
</dbReference>
<sequence>MNNIQKVALVGNSNPPKDIQEVYKIEQVLTKLGLDVVLSPTLLERTLFNGAKKAQIMNEYYADNTIDAIFDISGGDTANGVLNNLDYSLIRNQKKKFYGYSDITTVLNSLISQSDQSVELFQVSTLVWDKSGKQINKFKASFLNDTDDLYQTAWKFIQGSEIKGVVIGGNIRCFLKLAGTRYMPDLTNKILFLESLGGGEENLYSMVHQLKELDKFDRISGLLLGTFTYYQENYKQSVEQLIQNILMDNSLPIAKTEEIGHGRNSNSLKLGDYINISKSIQ</sequence>
<dbReference type="PIRSF" id="PIRSF028757">
    <property type="entry name" value="LD-carboxypeptidase"/>
    <property type="match status" value="1"/>
</dbReference>
<proteinExistence type="inferred from homology"/>
<protein>
    <submittedName>
        <fullName evidence="8">LD-carboxypeptidase</fullName>
    </submittedName>
</protein>
<evidence type="ECO:0000313" key="9">
    <source>
        <dbReference type="Proteomes" id="UP001597519"/>
    </source>
</evidence>